<dbReference type="Pfam" id="PF00962">
    <property type="entry name" value="A_deaminase"/>
    <property type="match status" value="1"/>
</dbReference>
<name>A0A8S1AGA9_ARCPL</name>
<dbReference type="InterPro" id="IPR013659">
    <property type="entry name" value="A_deaminase_N"/>
</dbReference>
<dbReference type="GO" id="GO:0005615">
    <property type="term" value="C:extracellular space"/>
    <property type="evidence" value="ECO:0007669"/>
    <property type="project" value="InterPro"/>
</dbReference>
<dbReference type="PANTHER" id="PTHR11409:SF39">
    <property type="entry name" value="ADENOSINE DEAMINASE 2"/>
    <property type="match status" value="1"/>
</dbReference>
<evidence type="ECO:0000256" key="5">
    <source>
        <dbReference type="ARBA" id="ARBA00018099"/>
    </source>
</evidence>
<evidence type="ECO:0000256" key="10">
    <source>
        <dbReference type="ARBA" id="ARBA00047764"/>
    </source>
</evidence>
<proteinExistence type="inferred from homology"/>
<dbReference type="GO" id="GO:0046872">
    <property type="term" value="F:metal ion binding"/>
    <property type="evidence" value="ECO:0007669"/>
    <property type="project" value="UniProtKB-KW"/>
</dbReference>
<evidence type="ECO:0000313" key="13">
    <source>
        <dbReference type="EMBL" id="CAB3245704.1"/>
    </source>
</evidence>
<evidence type="ECO:0000313" key="14">
    <source>
        <dbReference type="Proteomes" id="UP000494256"/>
    </source>
</evidence>
<evidence type="ECO:0000256" key="1">
    <source>
        <dbReference type="ARBA" id="ARBA00001947"/>
    </source>
</evidence>
<gene>
    <name evidence="13" type="ORF">APLA_LOCUS11214</name>
</gene>
<evidence type="ECO:0000256" key="6">
    <source>
        <dbReference type="ARBA" id="ARBA00022525"/>
    </source>
</evidence>
<evidence type="ECO:0000256" key="2">
    <source>
        <dbReference type="ARBA" id="ARBA00004613"/>
    </source>
</evidence>
<dbReference type="InterPro" id="IPR006330">
    <property type="entry name" value="Ado/ade_deaminase"/>
</dbReference>
<feature type="domain" description="Adenosine deaminase" evidence="11">
    <location>
        <begin position="180"/>
        <end position="468"/>
    </location>
</feature>
<evidence type="ECO:0000256" key="7">
    <source>
        <dbReference type="ARBA" id="ARBA00022723"/>
    </source>
</evidence>
<comment type="similarity">
    <text evidence="3">Belongs to the metallo-dependent hydrolases superfamily. Adenosine and AMP deaminases family. ADGF subfamily.</text>
</comment>
<dbReference type="EC" id="3.5.4.4" evidence="4"/>
<protein>
    <recommendedName>
        <fullName evidence="5">Adenosine deaminase</fullName>
        <ecNumber evidence="4">3.5.4.4</ecNumber>
    </recommendedName>
</protein>
<comment type="caution">
    <text evidence="13">The sequence shown here is derived from an EMBL/GenBank/DDBJ whole genome shotgun (WGS) entry which is preliminary data.</text>
</comment>
<dbReference type="Proteomes" id="UP000494256">
    <property type="component" value="Unassembled WGS sequence"/>
</dbReference>
<dbReference type="InterPro" id="IPR006331">
    <property type="entry name" value="ADGF"/>
</dbReference>
<dbReference type="Pfam" id="PF08451">
    <property type="entry name" value="A_deaminase_N"/>
    <property type="match status" value="1"/>
</dbReference>
<organism evidence="13 14">
    <name type="scientific">Arctia plantaginis</name>
    <name type="common">Wood tiger moth</name>
    <name type="synonym">Phalaena plantaginis</name>
    <dbReference type="NCBI Taxonomy" id="874455"/>
    <lineage>
        <taxon>Eukaryota</taxon>
        <taxon>Metazoa</taxon>
        <taxon>Ecdysozoa</taxon>
        <taxon>Arthropoda</taxon>
        <taxon>Hexapoda</taxon>
        <taxon>Insecta</taxon>
        <taxon>Pterygota</taxon>
        <taxon>Neoptera</taxon>
        <taxon>Endopterygota</taxon>
        <taxon>Lepidoptera</taxon>
        <taxon>Glossata</taxon>
        <taxon>Ditrysia</taxon>
        <taxon>Noctuoidea</taxon>
        <taxon>Erebidae</taxon>
        <taxon>Arctiinae</taxon>
        <taxon>Arctia</taxon>
    </lineage>
</organism>
<dbReference type="GO" id="GO:0004000">
    <property type="term" value="F:adenosine deaminase activity"/>
    <property type="evidence" value="ECO:0007669"/>
    <property type="project" value="InterPro"/>
</dbReference>
<reference evidence="13 14" key="1">
    <citation type="submission" date="2020-04" db="EMBL/GenBank/DDBJ databases">
        <authorList>
            <person name="Wallbank WR R."/>
            <person name="Pardo Diaz C."/>
            <person name="Kozak K."/>
            <person name="Martin S."/>
            <person name="Jiggins C."/>
            <person name="Moest M."/>
            <person name="Warren A I."/>
            <person name="Byers J.R.P. K."/>
            <person name="Montejo-Kovacevich G."/>
            <person name="Yen C E."/>
        </authorList>
    </citation>
    <scope>NUCLEOTIDE SEQUENCE [LARGE SCALE GENOMIC DNA]</scope>
</reference>
<comment type="catalytic activity">
    <reaction evidence="10">
        <text>adenosine + H2O + H(+) = inosine + NH4(+)</text>
        <dbReference type="Rhea" id="RHEA:24408"/>
        <dbReference type="ChEBI" id="CHEBI:15377"/>
        <dbReference type="ChEBI" id="CHEBI:15378"/>
        <dbReference type="ChEBI" id="CHEBI:16335"/>
        <dbReference type="ChEBI" id="CHEBI:17596"/>
        <dbReference type="ChEBI" id="CHEBI:28938"/>
        <dbReference type="EC" id="3.5.4.4"/>
    </reaction>
</comment>
<evidence type="ECO:0000259" key="11">
    <source>
        <dbReference type="Pfam" id="PF00962"/>
    </source>
</evidence>
<dbReference type="Gene3D" id="3.20.20.140">
    <property type="entry name" value="Metal-dependent hydrolases"/>
    <property type="match status" value="1"/>
</dbReference>
<keyword evidence="7" id="KW-0479">Metal-binding</keyword>
<evidence type="ECO:0000256" key="8">
    <source>
        <dbReference type="ARBA" id="ARBA00022729"/>
    </source>
</evidence>
<keyword evidence="9" id="KW-0378">Hydrolase</keyword>
<dbReference type="EMBL" id="CADEBD010000327">
    <property type="protein sequence ID" value="CAB3245704.1"/>
    <property type="molecule type" value="Genomic_DNA"/>
</dbReference>
<accession>A0A8S1AGA9</accession>
<evidence type="ECO:0000256" key="4">
    <source>
        <dbReference type="ARBA" id="ARBA00012784"/>
    </source>
</evidence>
<evidence type="ECO:0000259" key="12">
    <source>
        <dbReference type="Pfam" id="PF08451"/>
    </source>
</evidence>
<dbReference type="AlphaFoldDB" id="A0A8S1AGA9"/>
<comment type="subcellular location">
    <subcellularLocation>
        <location evidence="2">Secreted</location>
    </subcellularLocation>
</comment>
<keyword evidence="6" id="KW-0964">Secreted</keyword>
<dbReference type="GO" id="GO:0046103">
    <property type="term" value="P:inosine biosynthetic process"/>
    <property type="evidence" value="ECO:0007669"/>
    <property type="project" value="TreeGrafter"/>
</dbReference>
<dbReference type="GO" id="GO:0006154">
    <property type="term" value="P:adenosine catabolic process"/>
    <property type="evidence" value="ECO:0007669"/>
    <property type="project" value="InterPro"/>
</dbReference>
<dbReference type="FunFam" id="3.20.20.140:FF:000017">
    <property type="entry name" value="Adenosine deaminase 2"/>
    <property type="match status" value="1"/>
</dbReference>
<dbReference type="SUPFAM" id="SSF51556">
    <property type="entry name" value="Metallo-dependent hydrolases"/>
    <property type="match status" value="1"/>
</dbReference>
<evidence type="ECO:0000256" key="3">
    <source>
        <dbReference type="ARBA" id="ARBA00006083"/>
    </source>
</evidence>
<dbReference type="InterPro" id="IPR032466">
    <property type="entry name" value="Metal_Hydrolase"/>
</dbReference>
<dbReference type="OrthoDB" id="10044919at2759"/>
<keyword evidence="8" id="KW-0732">Signal</keyword>
<dbReference type="NCBIfam" id="TIGR01431">
    <property type="entry name" value="adm_rel"/>
    <property type="match status" value="1"/>
</dbReference>
<dbReference type="InterPro" id="IPR001365">
    <property type="entry name" value="A_deaminase_dom"/>
</dbReference>
<dbReference type="PANTHER" id="PTHR11409">
    <property type="entry name" value="ADENOSINE DEAMINASE"/>
    <property type="match status" value="1"/>
</dbReference>
<evidence type="ECO:0000256" key="9">
    <source>
        <dbReference type="ARBA" id="ARBA00022801"/>
    </source>
</evidence>
<comment type="cofactor">
    <cofactor evidence="1">
        <name>Zn(2+)</name>
        <dbReference type="ChEBI" id="CHEBI:29105"/>
    </cofactor>
</comment>
<sequence>MVLIVYTKCDDYYTKRNQILKLESDLSLGGNTTLTVKEGIVNKCLMIQKLIDADNAFDHPETYNFSHHFFSYKDRIPTSKVYKIIKAMPKGAVLHIHDMAIMGPDYMLNITYMDHLYVCIGKRIQFLFSKAVPKTECCGEWQLMSQVRHAAKNVTKFDLEIRKHFTLVVDNPDFVYPTIKESWDTFMQYFGTVLGLITYEPVWQQYFYDALDSLRKDNVMYVEVRSVLPKLYDLDGTVYDQKVTAKSYRKAIKKFVSAHPDFIGAKLIFAPSRQVDAQTVEEYVKLARELKNEVPDIFAGFDLVGREDLGNPLIEFASILNDAKDLKFFFHAGETDWYGSSTDMNLIDAVLLGAKRIGHAYALTKHPVVMKHVIENDIGLEINIVSNAVLSLVKDIRNHPLSVFLSHNLPVVLSSDDPGAWEADPLSDDFYIAFVGVSSKFSDLRMLKTLALNSLKYSALDPVEKQRAIRSFHQKWDDFVENFDCSKY</sequence>
<feature type="domain" description="Adenosine/AMP deaminase N-terminal" evidence="12">
    <location>
        <begin position="10"/>
        <end position="85"/>
    </location>
</feature>